<dbReference type="EMBL" id="AYRZ02000011">
    <property type="protein sequence ID" value="PHT67292.1"/>
    <property type="molecule type" value="Genomic_DNA"/>
</dbReference>
<reference evidence="10 11" key="1">
    <citation type="journal article" date="2014" name="Nat. Genet.">
        <title>Genome sequence of the hot pepper provides insights into the evolution of pungency in Capsicum species.</title>
        <authorList>
            <person name="Kim S."/>
            <person name="Park M."/>
            <person name="Yeom S.I."/>
            <person name="Kim Y.M."/>
            <person name="Lee J.M."/>
            <person name="Lee H.A."/>
            <person name="Seo E."/>
            <person name="Choi J."/>
            <person name="Cheong K."/>
            <person name="Kim K.T."/>
            <person name="Jung K."/>
            <person name="Lee G.W."/>
            <person name="Oh S.K."/>
            <person name="Bae C."/>
            <person name="Kim S.B."/>
            <person name="Lee H.Y."/>
            <person name="Kim S.Y."/>
            <person name="Kim M.S."/>
            <person name="Kang B.C."/>
            <person name="Jo Y.D."/>
            <person name="Yang H.B."/>
            <person name="Jeong H.J."/>
            <person name="Kang W.H."/>
            <person name="Kwon J.K."/>
            <person name="Shin C."/>
            <person name="Lim J.Y."/>
            <person name="Park J.H."/>
            <person name="Huh J.H."/>
            <person name="Kim J.S."/>
            <person name="Kim B.D."/>
            <person name="Cohen O."/>
            <person name="Paran I."/>
            <person name="Suh M.C."/>
            <person name="Lee S.B."/>
            <person name="Kim Y.K."/>
            <person name="Shin Y."/>
            <person name="Noh S.J."/>
            <person name="Park J."/>
            <person name="Seo Y.S."/>
            <person name="Kwon S.Y."/>
            <person name="Kim H.A."/>
            <person name="Park J.M."/>
            <person name="Kim H.J."/>
            <person name="Choi S.B."/>
            <person name="Bosland P.W."/>
            <person name="Reeves G."/>
            <person name="Jo S.H."/>
            <person name="Lee B.W."/>
            <person name="Cho H.T."/>
            <person name="Choi H.S."/>
            <person name="Lee M.S."/>
            <person name="Yu Y."/>
            <person name="Do Choi Y."/>
            <person name="Park B.S."/>
            <person name="van Deynze A."/>
            <person name="Ashrafi H."/>
            <person name="Hill T."/>
            <person name="Kim W.T."/>
            <person name="Pai H.S."/>
            <person name="Ahn H.K."/>
            <person name="Yeam I."/>
            <person name="Giovannoni J.J."/>
            <person name="Rose J.K."/>
            <person name="Sorensen I."/>
            <person name="Lee S.J."/>
            <person name="Kim R.W."/>
            <person name="Choi I.Y."/>
            <person name="Choi B.S."/>
            <person name="Lim J.S."/>
            <person name="Lee Y.H."/>
            <person name="Choi D."/>
        </authorList>
    </citation>
    <scope>NUCLEOTIDE SEQUENCE [LARGE SCALE GENOMIC DNA]</scope>
    <source>
        <strain evidence="11">cv. CM334</strain>
    </source>
</reference>
<dbReference type="PROSITE" id="PS51745">
    <property type="entry name" value="PB1"/>
    <property type="match status" value="1"/>
</dbReference>
<dbReference type="PANTHER" id="PTHR31734:SF114">
    <property type="entry name" value="AUXIN-RESPONSIVE PROTEIN IAA32"/>
    <property type="match status" value="1"/>
</dbReference>
<organism evidence="10 11">
    <name type="scientific">Capsicum annuum</name>
    <name type="common">Capsicum pepper</name>
    <dbReference type="NCBI Taxonomy" id="4072"/>
    <lineage>
        <taxon>Eukaryota</taxon>
        <taxon>Viridiplantae</taxon>
        <taxon>Streptophyta</taxon>
        <taxon>Embryophyta</taxon>
        <taxon>Tracheophyta</taxon>
        <taxon>Spermatophyta</taxon>
        <taxon>Magnoliopsida</taxon>
        <taxon>eudicotyledons</taxon>
        <taxon>Gunneridae</taxon>
        <taxon>Pentapetalae</taxon>
        <taxon>asterids</taxon>
        <taxon>lamiids</taxon>
        <taxon>Solanales</taxon>
        <taxon>Solanaceae</taxon>
        <taxon>Solanoideae</taxon>
        <taxon>Capsiceae</taxon>
        <taxon>Capsicum</taxon>
    </lineage>
</organism>
<keyword evidence="7 8" id="KW-0927">Auxin signaling pathway</keyword>
<evidence type="ECO:0000256" key="8">
    <source>
        <dbReference type="RuleBase" id="RU004549"/>
    </source>
</evidence>
<keyword evidence="3 8" id="KW-0678">Repressor</keyword>
<keyword evidence="5 8" id="KW-0804">Transcription</keyword>
<evidence type="ECO:0000256" key="6">
    <source>
        <dbReference type="ARBA" id="ARBA00023242"/>
    </source>
</evidence>
<protein>
    <recommendedName>
        <fullName evidence="8">Auxin-responsive protein</fullName>
    </recommendedName>
</protein>
<evidence type="ECO:0000256" key="1">
    <source>
        <dbReference type="ARBA" id="ARBA00004123"/>
    </source>
</evidence>
<evidence type="ECO:0000256" key="3">
    <source>
        <dbReference type="ARBA" id="ARBA00022491"/>
    </source>
</evidence>
<sequence length="195" mass="22729">MDSNSSEYLLNHATLPSVYYQSNNKEDGNFIDLGLSLRALQPESYYPTTHVLFHAGGYDELIDWQQLHPQLRNNSRSEYPSNFVENYDHIDEGEGAQSKNSWGYVKVNMDGVIVGRKICILQHSNYPSLAIQLEDMFGKQSMDRLRLFQDGSEFSLFYKDMNEQWRTVGDVPWNEFADQVKRLRIVRKDEAFFPN</sequence>
<keyword evidence="6 8" id="KW-0539">Nucleus</keyword>
<evidence type="ECO:0000313" key="10">
    <source>
        <dbReference type="EMBL" id="PHT67292.1"/>
    </source>
</evidence>
<reference evidence="10 11" key="2">
    <citation type="journal article" date="2017" name="Genome Biol.">
        <title>New reference genome sequences of hot pepper reveal the massive evolution of plant disease-resistance genes by retroduplication.</title>
        <authorList>
            <person name="Kim S."/>
            <person name="Park J."/>
            <person name="Yeom S.I."/>
            <person name="Kim Y.M."/>
            <person name="Seo E."/>
            <person name="Kim K.T."/>
            <person name="Kim M.S."/>
            <person name="Lee J.M."/>
            <person name="Cheong K."/>
            <person name="Shin H.S."/>
            <person name="Kim S.B."/>
            <person name="Han K."/>
            <person name="Lee J."/>
            <person name="Park M."/>
            <person name="Lee H.A."/>
            <person name="Lee H.Y."/>
            <person name="Lee Y."/>
            <person name="Oh S."/>
            <person name="Lee J.H."/>
            <person name="Choi E."/>
            <person name="Choi E."/>
            <person name="Lee S.E."/>
            <person name="Jeon J."/>
            <person name="Kim H."/>
            <person name="Choi G."/>
            <person name="Song H."/>
            <person name="Lee J."/>
            <person name="Lee S.C."/>
            <person name="Kwon J.K."/>
            <person name="Lee H.Y."/>
            <person name="Koo N."/>
            <person name="Hong Y."/>
            <person name="Kim R.W."/>
            <person name="Kang W.H."/>
            <person name="Huh J.H."/>
            <person name="Kang B.C."/>
            <person name="Yang T.J."/>
            <person name="Lee Y.H."/>
            <person name="Bennetzen J.L."/>
            <person name="Choi D."/>
        </authorList>
    </citation>
    <scope>NUCLEOTIDE SEQUENCE [LARGE SCALE GENOMIC DNA]</scope>
    <source>
        <strain evidence="11">cv. CM334</strain>
    </source>
</reference>
<dbReference type="OMA" id="DNWRTVG"/>
<accession>A0A2G2YC12</accession>
<evidence type="ECO:0000256" key="4">
    <source>
        <dbReference type="ARBA" id="ARBA00023015"/>
    </source>
</evidence>
<evidence type="ECO:0000256" key="5">
    <source>
        <dbReference type="ARBA" id="ARBA00023163"/>
    </source>
</evidence>
<keyword evidence="4 8" id="KW-0805">Transcription regulation</keyword>
<keyword evidence="11" id="KW-1185">Reference proteome</keyword>
<dbReference type="Proteomes" id="UP000222542">
    <property type="component" value="Unassembled WGS sequence"/>
</dbReference>
<dbReference type="InterPro" id="IPR003311">
    <property type="entry name" value="AUX_IAA"/>
</dbReference>
<gene>
    <name evidence="10" type="ORF">T459_26779</name>
</gene>
<comment type="subcellular location">
    <subcellularLocation>
        <location evidence="1 8">Nucleus</location>
    </subcellularLocation>
</comment>
<dbReference type="AlphaFoldDB" id="A0A2G2YC12"/>
<evidence type="ECO:0000256" key="2">
    <source>
        <dbReference type="ARBA" id="ARBA00006728"/>
    </source>
</evidence>
<dbReference type="GO" id="GO:0009734">
    <property type="term" value="P:auxin-activated signaling pathway"/>
    <property type="evidence" value="ECO:0007669"/>
    <property type="project" value="UniProtKB-UniRule"/>
</dbReference>
<dbReference type="Pfam" id="PF02309">
    <property type="entry name" value="AUX_IAA"/>
    <property type="match status" value="1"/>
</dbReference>
<evidence type="ECO:0000313" key="11">
    <source>
        <dbReference type="Proteomes" id="UP000222542"/>
    </source>
</evidence>
<evidence type="ECO:0000256" key="7">
    <source>
        <dbReference type="ARBA" id="ARBA00023294"/>
    </source>
</evidence>
<dbReference type="InterPro" id="IPR053793">
    <property type="entry name" value="PB1-like"/>
</dbReference>
<evidence type="ECO:0000259" key="9">
    <source>
        <dbReference type="PROSITE" id="PS51745"/>
    </source>
</evidence>
<comment type="caution">
    <text evidence="10">The sequence shown here is derived from an EMBL/GenBank/DDBJ whole genome shotgun (WGS) entry which is preliminary data.</text>
</comment>
<comment type="similarity">
    <text evidence="2 8">Belongs to the Aux/IAA family.</text>
</comment>
<proteinExistence type="inferred from homology"/>
<dbReference type="Gene3D" id="3.10.20.90">
    <property type="entry name" value="Phosphatidylinositol 3-kinase Catalytic Subunit, Chain A, domain 1"/>
    <property type="match status" value="1"/>
</dbReference>
<comment type="subunit">
    <text evidence="8">Homodimers and heterodimers.</text>
</comment>
<name>A0A2G2YC12_CAPAN</name>
<dbReference type="PANTHER" id="PTHR31734">
    <property type="entry name" value="AUXIN-RESPONSIVE PROTEIN IAA17"/>
    <property type="match status" value="1"/>
</dbReference>
<dbReference type="STRING" id="4072.A0A2G2YC12"/>
<dbReference type="Gramene" id="PHT67292">
    <property type="protein sequence ID" value="PHT67292"/>
    <property type="gene ID" value="T459_26779"/>
</dbReference>
<dbReference type="GO" id="GO:0005634">
    <property type="term" value="C:nucleus"/>
    <property type="evidence" value="ECO:0007669"/>
    <property type="project" value="UniProtKB-SubCell"/>
</dbReference>
<dbReference type="GO" id="GO:0006355">
    <property type="term" value="P:regulation of DNA-templated transcription"/>
    <property type="evidence" value="ECO:0007669"/>
    <property type="project" value="InterPro"/>
</dbReference>
<dbReference type="SUPFAM" id="SSF54277">
    <property type="entry name" value="CAD &amp; PB1 domains"/>
    <property type="match status" value="1"/>
</dbReference>
<comment type="function">
    <text evidence="8">Aux/IAA proteins are short-lived transcriptional factors that function as repressors of early auxin response genes at low auxin concentrations.</text>
</comment>
<dbReference type="InterPro" id="IPR033389">
    <property type="entry name" value="AUX/IAA_dom"/>
</dbReference>
<feature type="domain" description="PB1" evidence="9">
    <location>
        <begin position="102"/>
        <end position="190"/>
    </location>
</feature>